<evidence type="ECO:0000259" key="1">
    <source>
        <dbReference type="Pfam" id="PF26130"/>
    </source>
</evidence>
<keyword evidence="3" id="KW-1185">Reference proteome</keyword>
<evidence type="ECO:0000313" key="2">
    <source>
        <dbReference type="EMBL" id="MED6134013.1"/>
    </source>
</evidence>
<reference evidence="2 3" key="1">
    <citation type="journal article" date="2023" name="Plants (Basel)">
        <title>Bridging the Gap: Combining Genomics and Transcriptomics Approaches to Understand Stylosanthes scabra, an Orphan Legume from the Brazilian Caatinga.</title>
        <authorList>
            <person name="Ferreira-Neto J.R.C."/>
            <person name="da Silva M.D."/>
            <person name="Binneck E."/>
            <person name="de Melo N.F."/>
            <person name="da Silva R.H."/>
            <person name="de Melo A.L.T.M."/>
            <person name="Pandolfi V."/>
            <person name="Bustamante F.O."/>
            <person name="Brasileiro-Vidal A.C."/>
            <person name="Benko-Iseppon A.M."/>
        </authorList>
    </citation>
    <scope>NUCLEOTIDE SEQUENCE [LARGE SCALE GENOMIC DNA]</scope>
    <source>
        <tissue evidence="2">Leaves</tissue>
    </source>
</reference>
<evidence type="ECO:0000313" key="3">
    <source>
        <dbReference type="Proteomes" id="UP001341840"/>
    </source>
</evidence>
<dbReference type="InterPro" id="IPR058594">
    <property type="entry name" value="PB1-like_dom_pln"/>
</dbReference>
<accession>A0ABU6SDB3</accession>
<sequence length="195" mass="21730">MDWALWVLGYRYHETGYLTYCQNCCGEDHSSPSPAVSTIQPKLELPSPSLEIEMAPLITFVYHHMGRLERDPNNVVKYSGGLVSDIEVVNPDTCNLSMVEEMILDLGYSSTKDVYWLVPGLGLVNGLRLLVTDEEVANMCDAAKDNGNMVHLYVEHLVIADPILIEQVVISDDTQEANAEFVKADDVVVDQPEKD</sequence>
<feature type="domain" description="PB1-like" evidence="1">
    <location>
        <begin position="54"/>
        <end position="156"/>
    </location>
</feature>
<dbReference type="Pfam" id="PF26130">
    <property type="entry name" value="PB1-like"/>
    <property type="match status" value="1"/>
</dbReference>
<proteinExistence type="predicted"/>
<gene>
    <name evidence="2" type="ORF">PIB30_033638</name>
</gene>
<organism evidence="2 3">
    <name type="scientific">Stylosanthes scabra</name>
    <dbReference type="NCBI Taxonomy" id="79078"/>
    <lineage>
        <taxon>Eukaryota</taxon>
        <taxon>Viridiplantae</taxon>
        <taxon>Streptophyta</taxon>
        <taxon>Embryophyta</taxon>
        <taxon>Tracheophyta</taxon>
        <taxon>Spermatophyta</taxon>
        <taxon>Magnoliopsida</taxon>
        <taxon>eudicotyledons</taxon>
        <taxon>Gunneridae</taxon>
        <taxon>Pentapetalae</taxon>
        <taxon>rosids</taxon>
        <taxon>fabids</taxon>
        <taxon>Fabales</taxon>
        <taxon>Fabaceae</taxon>
        <taxon>Papilionoideae</taxon>
        <taxon>50 kb inversion clade</taxon>
        <taxon>dalbergioids sensu lato</taxon>
        <taxon>Dalbergieae</taxon>
        <taxon>Pterocarpus clade</taxon>
        <taxon>Stylosanthes</taxon>
    </lineage>
</organism>
<name>A0ABU6SDB3_9FABA</name>
<comment type="caution">
    <text evidence="2">The sequence shown here is derived from an EMBL/GenBank/DDBJ whole genome shotgun (WGS) entry which is preliminary data.</text>
</comment>
<dbReference type="EMBL" id="JASCZI010060568">
    <property type="protein sequence ID" value="MED6134013.1"/>
    <property type="molecule type" value="Genomic_DNA"/>
</dbReference>
<protein>
    <recommendedName>
        <fullName evidence="1">PB1-like domain-containing protein</fullName>
    </recommendedName>
</protein>
<dbReference type="Proteomes" id="UP001341840">
    <property type="component" value="Unassembled WGS sequence"/>
</dbReference>